<keyword evidence="3" id="KW-0378">Hydrolase</keyword>
<dbReference type="InterPro" id="IPR018728">
    <property type="entry name" value="DUF2268"/>
</dbReference>
<dbReference type="Pfam" id="PF10026">
    <property type="entry name" value="DUF2268"/>
    <property type="match status" value="1"/>
</dbReference>
<reference evidence="4" key="1">
    <citation type="submission" date="2016-10" db="EMBL/GenBank/DDBJ databases">
        <authorList>
            <person name="Varghese N."/>
            <person name="Submissions S."/>
        </authorList>
    </citation>
    <scope>NUCLEOTIDE SEQUENCE [LARGE SCALE GENOMIC DNA]</scope>
    <source>
        <strain evidence="4">OV426</strain>
    </source>
</reference>
<name>A0A1I5EAP7_9GAMM</name>
<dbReference type="AlphaFoldDB" id="A0A1I5EAP7"/>
<keyword evidence="4" id="KW-1185">Reference proteome</keyword>
<dbReference type="EMBL" id="FOVG01000003">
    <property type="protein sequence ID" value="SFO08336.1"/>
    <property type="molecule type" value="Genomic_DNA"/>
</dbReference>
<dbReference type="Proteomes" id="UP000198968">
    <property type="component" value="Unassembled WGS sequence"/>
</dbReference>
<dbReference type="GO" id="GO:0006508">
    <property type="term" value="P:proteolysis"/>
    <property type="evidence" value="ECO:0007669"/>
    <property type="project" value="UniProtKB-KW"/>
</dbReference>
<organism evidence="3 4">
    <name type="scientific">Candidatus Pantoea varia</name>
    <dbReference type="NCBI Taxonomy" id="1881036"/>
    <lineage>
        <taxon>Bacteria</taxon>
        <taxon>Pseudomonadati</taxon>
        <taxon>Pseudomonadota</taxon>
        <taxon>Gammaproteobacteria</taxon>
        <taxon>Enterobacterales</taxon>
        <taxon>Erwiniaceae</taxon>
        <taxon>Pantoea</taxon>
    </lineage>
</organism>
<protein>
    <submittedName>
        <fullName evidence="3">Predicted Zn-dependent protease</fullName>
    </submittedName>
</protein>
<keyword evidence="1" id="KW-1133">Transmembrane helix</keyword>
<gene>
    <name evidence="3" type="ORF">SAMN05428971_2843</name>
</gene>
<evidence type="ECO:0000313" key="4">
    <source>
        <dbReference type="Proteomes" id="UP000198968"/>
    </source>
</evidence>
<evidence type="ECO:0000313" key="3">
    <source>
        <dbReference type="EMBL" id="SFO08336.1"/>
    </source>
</evidence>
<sequence>MPGVDNNGRWSATTGFVMTFAICLLIYGYLLTLLGDGDMPQITIHILNAQKKLTAHCEWLQTCLTDTYEKAKRLMPVPSLDVVVQAGNFVIPEKGHAGFCPEAGIVYITVQPENPAFFKNDAHSIERMFAHELHHAARWAGPGYGSTLGEALVSEGLAGHFSLELFGGEPELWESLKSDTFQPYASQVHDNWHRTDYDHNDWFFGTGDLPRWLGYTAGFNLISRYLAASPQLKASMLANINAEKLKAFI</sequence>
<proteinExistence type="predicted"/>
<feature type="transmembrane region" description="Helical" evidence="1">
    <location>
        <begin position="12"/>
        <end position="34"/>
    </location>
</feature>
<evidence type="ECO:0000259" key="2">
    <source>
        <dbReference type="Pfam" id="PF10026"/>
    </source>
</evidence>
<keyword evidence="3" id="KW-0645">Protease</keyword>
<feature type="domain" description="DUF2268" evidence="2">
    <location>
        <begin position="61"/>
        <end position="245"/>
    </location>
</feature>
<keyword evidence="1" id="KW-0472">Membrane</keyword>
<evidence type="ECO:0000256" key="1">
    <source>
        <dbReference type="SAM" id="Phobius"/>
    </source>
</evidence>
<keyword evidence="1" id="KW-0812">Transmembrane</keyword>
<accession>A0A1I5EAP7</accession>
<dbReference type="GO" id="GO:0008233">
    <property type="term" value="F:peptidase activity"/>
    <property type="evidence" value="ECO:0007669"/>
    <property type="project" value="UniProtKB-KW"/>
</dbReference>